<keyword evidence="7" id="KW-1185">Reference proteome</keyword>
<dbReference type="PANTHER" id="PTHR35889:SF3">
    <property type="entry name" value="F-BOX DOMAIN-CONTAINING PROTEIN"/>
    <property type="match status" value="1"/>
</dbReference>
<accession>A0A5C6ECJ1</accession>
<name>A0A5C6ECJ1_9BACT</name>
<feature type="compositionally biased region" description="Basic and acidic residues" evidence="1">
    <location>
        <begin position="436"/>
        <end position="452"/>
    </location>
</feature>
<proteinExistence type="predicted"/>
<evidence type="ECO:0000313" key="7">
    <source>
        <dbReference type="Proteomes" id="UP000317977"/>
    </source>
</evidence>
<feature type="domain" description="DUF1553" evidence="4">
    <location>
        <begin position="560"/>
        <end position="823"/>
    </location>
</feature>
<protein>
    <submittedName>
        <fullName evidence="6">Planctomycete cytochrome C</fullName>
    </submittedName>
</protein>
<feature type="region of interest" description="Disordered" evidence="1">
    <location>
        <begin position="436"/>
        <end position="463"/>
    </location>
</feature>
<dbReference type="Pfam" id="PF07587">
    <property type="entry name" value="PSD1"/>
    <property type="match status" value="1"/>
</dbReference>
<dbReference type="InterPro" id="IPR011429">
    <property type="entry name" value="Cyt_c_Planctomycete-type"/>
</dbReference>
<organism evidence="6 7">
    <name type="scientific">Rubripirellula reticaptiva</name>
    <dbReference type="NCBI Taxonomy" id="2528013"/>
    <lineage>
        <taxon>Bacteria</taxon>
        <taxon>Pseudomonadati</taxon>
        <taxon>Planctomycetota</taxon>
        <taxon>Planctomycetia</taxon>
        <taxon>Pirellulales</taxon>
        <taxon>Pirellulaceae</taxon>
        <taxon>Rubripirellula</taxon>
    </lineage>
</organism>
<feature type="signal peptide" evidence="2">
    <location>
        <begin position="1"/>
        <end position="20"/>
    </location>
</feature>
<evidence type="ECO:0000256" key="2">
    <source>
        <dbReference type="SAM" id="SignalP"/>
    </source>
</evidence>
<dbReference type="Pfam" id="PF07635">
    <property type="entry name" value="PSCyt1"/>
    <property type="match status" value="1"/>
</dbReference>
<reference evidence="6 7" key="1">
    <citation type="submission" date="2019-02" db="EMBL/GenBank/DDBJ databases">
        <title>Deep-cultivation of Planctomycetes and their phenomic and genomic characterization uncovers novel biology.</title>
        <authorList>
            <person name="Wiegand S."/>
            <person name="Jogler M."/>
            <person name="Boedeker C."/>
            <person name="Pinto D."/>
            <person name="Vollmers J."/>
            <person name="Rivas-Marin E."/>
            <person name="Kohn T."/>
            <person name="Peeters S.H."/>
            <person name="Heuer A."/>
            <person name="Rast P."/>
            <person name="Oberbeckmann S."/>
            <person name="Bunk B."/>
            <person name="Jeske O."/>
            <person name="Meyerdierks A."/>
            <person name="Storesund J.E."/>
            <person name="Kallscheuer N."/>
            <person name="Luecker S."/>
            <person name="Lage O.M."/>
            <person name="Pohl T."/>
            <person name="Merkel B.J."/>
            <person name="Hornburger P."/>
            <person name="Mueller R.-W."/>
            <person name="Bruemmer F."/>
            <person name="Labrenz M."/>
            <person name="Spormann A.M."/>
            <person name="Op Den Camp H."/>
            <person name="Overmann J."/>
            <person name="Amann R."/>
            <person name="Jetten M.S.M."/>
            <person name="Mascher T."/>
            <person name="Medema M.H."/>
            <person name="Devos D.P."/>
            <person name="Kaster A.-K."/>
            <person name="Ovreas L."/>
            <person name="Rohde M."/>
            <person name="Galperin M.Y."/>
            <person name="Jogler C."/>
        </authorList>
    </citation>
    <scope>NUCLEOTIDE SEQUENCE [LARGE SCALE GENOMIC DNA]</scope>
    <source>
        <strain evidence="6 7">Poly59</strain>
    </source>
</reference>
<dbReference type="EMBL" id="SJPX01000006">
    <property type="protein sequence ID" value="TWU46722.1"/>
    <property type="molecule type" value="Genomic_DNA"/>
</dbReference>
<feature type="chain" id="PRO_5022979689" evidence="2">
    <location>
        <begin position="21"/>
        <end position="903"/>
    </location>
</feature>
<feature type="domain" description="DUF1549" evidence="3">
    <location>
        <begin position="187"/>
        <end position="397"/>
    </location>
</feature>
<feature type="domain" description="Cytochrome C Planctomycete-type" evidence="5">
    <location>
        <begin position="47"/>
        <end position="109"/>
    </location>
</feature>
<evidence type="ECO:0000259" key="3">
    <source>
        <dbReference type="Pfam" id="PF07583"/>
    </source>
</evidence>
<evidence type="ECO:0000256" key="1">
    <source>
        <dbReference type="SAM" id="MobiDB-lite"/>
    </source>
</evidence>
<dbReference type="PANTHER" id="PTHR35889">
    <property type="entry name" value="CYCLOINULO-OLIGOSACCHARIDE FRUCTANOTRANSFERASE-RELATED"/>
    <property type="match status" value="1"/>
</dbReference>
<dbReference type="InterPro" id="IPR022655">
    <property type="entry name" value="DUF1553"/>
</dbReference>
<dbReference type="Proteomes" id="UP000317977">
    <property type="component" value="Unassembled WGS sequence"/>
</dbReference>
<evidence type="ECO:0000259" key="4">
    <source>
        <dbReference type="Pfam" id="PF07587"/>
    </source>
</evidence>
<sequence length="903" mass="101381" precursor="true">MQKTVLAFPLVFAFAMWGLASDADEPSTADAEILFSRRISPILREKCLGCHGSEPDSIEGSLDLRSLSGLMAGGESGDPSLVPGNATDSPLFLSASRESDDWSEMPPKESERLSVEELNWLRDWIDAGAPWPDEEQIKKIQDQYAEGEQVLTSKALSDDWQFRRYEAHKLWAYRPLHVENVPENEHPVDWFINRKLLDANLAPAPSAESSKLARRISFGLTGLPPKPSETAAFLSAFADNPESAVRDFVSKLMQSPHYGEHFGTHWLDVARYADSAGFANDFSRPNAWRYRDYVVRAFNNDKPYNDFVREQIAGDEIDAKDPEKLIATGFLRMGPWEQTGMSVFKETRQQWLDDVTDSVGQAFLGHAMQCCKCHDHKFDPVPTRDYYSMMAVFSTTQLTERDAALLEVECRTGFKESDEWVTAKIDSYSRQQAELKKRVDKQRKQESGEAKVGDNGLDPGDEASLARMNKNISRHQWELDRTKPIALSVYTGNTILRKNVTAPTPLPSNPWGKGEMDPDTILAGGSVYSPADPVSPGELSAAESLGGFETQSFPGGKGKRRLALAEWIANPRNPLTARVMVNRVWSWHFGKGLAANPNNFGGTGGIPTHPELLDYLAAWFMQHDWSVKQLNELILSSDAYRRSTIHPDPKFETELDPSKHLYATFVPRRLTAEELRDAMLLASGELNRQVGGVPSRPSMNFEVAFQPRQIMGGTASVYEPDPLPQQRNRRSLYAEKLRGLRDPFLESFNQPGPDKSCELRETSTVATQALTLFNSDEVLDRAYGLAIRVVKEDLDDDGAINRAFELALGRLPSDHEKSICAKHWADATEDESKKTYEIKTYPTKINRTVMAEKTGEPYSFEEEMPAYQRYQPDVQPAKLDAKTRGLAQVCLVLFNLNEFAYLD</sequence>
<dbReference type="AlphaFoldDB" id="A0A5C6ECJ1"/>
<dbReference type="InterPro" id="IPR011444">
    <property type="entry name" value="DUF1549"/>
</dbReference>
<keyword evidence="2" id="KW-0732">Signal</keyword>
<evidence type="ECO:0000259" key="5">
    <source>
        <dbReference type="Pfam" id="PF07635"/>
    </source>
</evidence>
<dbReference type="Pfam" id="PF07583">
    <property type="entry name" value="PSCyt2"/>
    <property type="match status" value="1"/>
</dbReference>
<comment type="caution">
    <text evidence="6">The sequence shown here is derived from an EMBL/GenBank/DDBJ whole genome shotgun (WGS) entry which is preliminary data.</text>
</comment>
<dbReference type="RefSeq" id="WP_246151961.1">
    <property type="nucleotide sequence ID" value="NZ_SJPX01000006.1"/>
</dbReference>
<evidence type="ECO:0000313" key="6">
    <source>
        <dbReference type="EMBL" id="TWU46722.1"/>
    </source>
</evidence>
<gene>
    <name evidence="6" type="ORF">Poly59_56950</name>
</gene>